<dbReference type="CDD" id="cd04211">
    <property type="entry name" value="Cupredoxin_like_2"/>
    <property type="match status" value="1"/>
</dbReference>
<keyword evidence="2" id="KW-0186">Copper</keyword>
<evidence type="ECO:0000313" key="6">
    <source>
        <dbReference type="Proteomes" id="UP000247780"/>
    </source>
</evidence>
<feature type="signal peptide" evidence="3">
    <location>
        <begin position="1"/>
        <end position="31"/>
    </location>
</feature>
<organism evidence="5 6">
    <name type="scientific">Nitrosomonas eutropha</name>
    <dbReference type="NCBI Taxonomy" id="916"/>
    <lineage>
        <taxon>Bacteria</taxon>
        <taxon>Pseudomonadati</taxon>
        <taxon>Pseudomonadota</taxon>
        <taxon>Betaproteobacteria</taxon>
        <taxon>Nitrosomonadales</taxon>
        <taxon>Nitrosomonadaceae</taxon>
        <taxon>Nitrosomonas</taxon>
    </lineage>
</organism>
<dbReference type="InterPro" id="IPR008972">
    <property type="entry name" value="Cupredoxin"/>
</dbReference>
<proteinExistence type="predicted"/>
<reference evidence="5 6" key="1">
    <citation type="submission" date="2018-04" db="EMBL/GenBank/DDBJ databases">
        <title>Active sludge and wastewater microbial communities from Klosterneuburg, Austria.</title>
        <authorList>
            <person name="Wagner M."/>
        </authorList>
    </citation>
    <scope>NUCLEOTIDE SEQUENCE [LARGE SCALE GENOMIC DNA]</scope>
    <source>
        <strain evidence="5 6">Nm 57</strain>
    </source>
</reference>
<comment type="caution">
    <text evidence="5">The sequence shown here is derived from an EMBL/GenBank/DDBJ whole genome shotgun (WGS) entry which is preliminary data.</text>
</comment>
<evidence type="ECO:0000256" key="2">
    <source>
        <dbReference type="ARBA" id="ARBA00023008"/>
    </source>
</evidence>
<dbReference type="SUPFAM" id="SSF49503">
    <property type="entry name" value="Cupredoxins"/>
    <property type="match status" value="1"/>
</dbReference>
<evidence type="ECO:0000256" key="1">
    <source>
        <dbReference type="ARBA" id="ARBA00022723"/>
    </source>
</evidence>
<dbReference type="Pfam" id="PF00127">
    <property type="entry name" value="Copper-bind"/>
    <property type="match status" value="1"/>
</dbReference>
<evidence type="ECO:0000256" key="3">
    <source>
        <dbReference type="SAM" id="SignalP"/>
    </source>
</evidence>
<evidence type="ECO:0000259" key="4">
    <source>
        <dbReference type="Pfam" id="PF00127"/>
    </source>
</evidence>
<gene>
    <name evidence="5" type="ORF">C8R14_10112</name>
</gene>
<name>A0ABX5M9Z1_9PROT</name>
<dbReference type="InterPro" id="IPR000923">
    <property type="entry name" value="BlueCu_1"/>
</dbReference>
<keyword evidence="6" id="KW-1185">Reference proteome</keyword>
<dbReference type="EMBL" id="QICQ01000001">
    <property type="protein sequence ID" value="PXV84131.1"/>
    <property type="molecule type" value="Genomic_DNA"/>
</dbReference>
<sequence length="182" mass="19505">MLLFFPYPKVIFMKKTLSILILSTLPVLAMAAGSHGGGHEMKDGTMMQGHDMSSMNKGDSAVGQPGDAAKVTRTIELVMDDTMRFTPGEINVQAGDTVRFLIKNAGKVPHEMVIGSADEMRDHAAMMKKMPGMKHAEPNMISLNPGQKGGLVWQFTQAGTVDFACLVAGHMEAGMIGKVKVG</sequence>
<evidence type="ECO:0000313" key="5">
    <source>
        <dbReference type="EMBL" id="PXV84131.1"/>
    </source>
</evidence>
<dbReference type="Gene3D" id="2.60.40.420">
    <property type="entry name" value="Cupredoxins - blue copper proteins"/>
    <property type="match status" value="1"/>
</dbReference>
<keyword evidence="1" id="KW-0479">Metal-binding</keyword>
<dbReference type="PANTHER" id="PTHR38439">
    <property type="entry name" value="AURACYANIN-B"/>
    <property type="match status" value="1"/>
</dbReference>
<dbReference type="PANTHER" id="PTHR38439:SF3">
    <property type="entry name" value="COPPER-RESISTANT CUPROPROTEIN COPI"/>
    <property type="match status" value="1"/>
</dbReference>
<dbReference type="Proteomes" id="UP000247780">
    <property type="component" value="Unassembled WGS sequence"/>
</dbReference>
<dbReference type="InterPro" id="IPR050845">
    <property type="entry name" value="Cu-binding_ET"/>
</dbReference>
<keyword evidence="3" id="KW-0732">Signal</keyword>
<feature type="domain" description="Blue (type 1) copper" evidence="4">
    <location>
        <begin position="80"/>
        <end position="181"/>
    </location>
</feature>
<accession>A0ABX5M9Z1</accession>
<protein>
    <submittedName>
        <fullName evidence="5">Cupredoxin-like copper-binding protein</fullName>
    </submittedName>
</protein>
<feature type="chain" id="PRO_5046326389" evidence="3">
    <location>
        <begin position="32"/>
        <end position="182"/>
    </location>
</feature>